<accession>A0A0D3DU28</accession>
<feature type="region of interest" description="Disordered" evidence="2">
    <location>
        <begin position="60"/>
        <end position="82"/>
    </location>
</feature>
<keyword evidence="1" id="KW-0479">Metal-binding</keyword>
<dbReference type="OMA" id="DTVKCGM"/>
<dbReference type="PROSITE" id="PS50157">
    <property type="entry name" value="ZINC_FINGER_C2H2_2"/>
    <property type="match status" value="1"/>
</dbReference>
<reference evidence="4 5" key="1">
    <citation type="journal article" date="2014" name="Genome Biol.">
        <title>Transcriptome and methylome profiling reveals relics of genome dominance in the mesopolyploid Brassica oleracea.</title>
        <authorList>
            <person name="Parkin I.A."/>
            <person name="Koh C."/>
            <person name="Tang H."/>
            <person name="Robinson S.J."/>
            <person name="Kagale S."/>
            <person name="Clarke W.E."/>
            <person name="Town C.D."/>
            <person name="Nixon J."/>
            <person name="Krishnakumar V."/>
            <person name="Bidwell S.L."/>
            <person name="Denoeud F."/>
            <person name="Belcram H."/>
            <person name="Links M.G."/>
            <person name="Just J."/>
            <person name="Clarke C."/>
            <person name="Bender T."/>
            <person name="Huebert T."/>
            <person name="Mason A.S."/>
            <person name="Pires J.C."/>
            <person name="Barker G."/>
            <person name="Moore J."/>
            <person name="Walley P.G."/>
            <person name="Manoli S."/>
            <person name="Batley J."/>
            <person name="Edwards D."/>
            <person name="Nelson M.N."/>
            <person name="Wang X."/>
            <person name="Paterson A.H."/>
            <person name="King G."/>
            <person name="Bancroft I."/>
            <person name="Chalhoub B."/>
            <person name="Sharpe A.G."/>
        </authorList>
    </citation>
    <scope>NUCLEOTIDE SEQUENCE</scope>
    <source>
        <strain evidence="4 5">cv. TO1000</strain>
    </source>
</reference>
<protein>
    <recommendedName>
        <fullName evidence="3">C2H2-type domain-containing protein</fullName>
    </recommendedName>
</protein>
<keyword evidence="1" id="KW-0862">Zinc</keyword>
<evidence type="ECO:0000256" key="2">
    <source>
        <dbReference type="SAM" id="MobiDB-lite"/>
    </source>
</evidence>
<dbReference type="PROSITE" id="PS00028">
    <property type="entry name" value="ZINC_FINGER_C2H2_1"/>
    <property type="match status" value="1"/>
</dbReference>
<dbReference type="AlphaFoldDB" id="A0A0D3DU28"/>
<dbReference type="InterPro" id="IPR013087">
    <property type="entry name" value="Znf_C2H2_type"/>
</dbReference>
<evidence type="ECO:0000313" key="5">
    <source>
        <dbReference type="Proteomes" id="UP000032141"/>
    </source>
</evidence>
<sequence>MSSSQNNSTSSSSTQSSLPAGATTGENNVISREGTAITSTQQLRAILETDTVKCGMCGKYYTREQNPHPHRRGHNNNPRGRK</sequence>
<dbReference type="EnsemblPlants" id="Bo8g092310.1">
    <property type="protein sequence ID" value="Bo8g092310.1"/>
    <property type="gene ID" value="Bo8g092310"/>
</dbReference>
<feature type="compositionally biased region" description="Basic residues" evidence="2">
    <location>
        <begin position="68"/>
        <end position="82"/>
    </location>
</feature>
<evidence type="ECO:0000256" key="1">
    <source>
        <dbReference type="PROSITE-ProRule" id="PRU00042"/>
    </source>
</evidence>
<dbReference type="GO" id="GO:0008270">
    <property type="term" value="F:zinc ion binding"/>
    <property type="evidence" value="ECO:0007669"/>
    <property type="project" value="UniProtKB-KW"/>
</dbReference>
<name>A0A0D3DU28_BRAOL</name>
<keyword evidence="5" id="KW-1185">Reference proteome</keyword>
<reference evidence="4" key="2">
    <citation type="submission" date="2015-03" db="UniProtKB">
        <authorList>
            <consortium name="EnsemblPlants"/>
        </authorList>
    </citation>
    <scope>IDENTIFICATION</scope>
</reference>
<feature type="region of interest" description="Disordered" evidence="2">
    <location>
        <begin position="1"/>
        <end position="40"/>
    </location>
</feature>
<organism evidence="4 5">
    <name type="scientific">Brassica oleracea var. oleracea</name>
    <dbReference type="NCBI Taxonomy" id="109376"/>
    <lineage>
        <taxon>Eukaryota</taxon>
        <taxon>Viridiplantae</taxon>
        <taxon>Streptophyta</taxon>
        <taxon>Embryophyta</taxon>
        <taxon>Tracheophyta</taxon>
        <taxon>Spermatophyta</taxon>
        <taxon>Magnoliopsida</taxon>
        <taxon>eudicotyledons</taxon>
        <taxon>Gunneridae</taxon>
        <taxon>Pentapetalae</taxon>
        <taxon>rosids</taxon>
        <taxon>malvids</taxon>
        <taxon>Brassicales</taxon>
        <taxon>Brassicaceae</taxon>
        <taxon>Brassiceae</taxon>
        <taxon>Brassica</taxon>
    </lineage>
</organism>
<proteinExistence type="predicted"/>
<dbReference type="Gramene" id="Bo8g092310.1">
    <property type="protein sequence ID" value="Bo8g092310.1"/>
    <property type="gene ID" value="Bo8g092310"/>
</dbReference>
<dbReference type="HOGENOM" id="CLU_180313_0_0_1"/>
<dbReference type="Proteomes" id="UP000032141">
    <property type="component" value="Chromosome C8"/>
</dbReference>
<keyword evidence="1" id="KW-0863">Zinc-finger</keyword>
<feature type="compositionally biased region" description="Polar residues" evidence="2">
    <location>
        <begin position="24"/>
        <end position="40"/>
    </location>
</feature>
<evidence type="ECO:0000259" key="3">
    <source>
        <dbReference type="PROSITE" id="PS50157"/>
    </source>
</evidence>
<feature type="domain" description="C2H2-type" evidence="3">
    <location>
        <begin position="52"/>
        <end position="79"/>
    </location>
</feature>
<feature type="compositionally biased region" description="Low complexity" evidence="2">
    <location>
        <begin position="1"/>
        <end position="17"/>
    </location>
</feature>
<evidence type="ECO:0000313" key="4">
    <source>
        <dbReference type="EnsemblPlants" id="Bo8g092310.1"/>
    </source>
</evidence>